<proteinExistence type="predicted"/>
<evidence type="ECO:0000313" key="2">
    <source>
        <dbReference type="Proteomes" id="UP001196413"/>
    </source>
</evidence>
<protein>
    <submittedName>
        <fullName evidence="1">Uncharacterized protein</fullName>
    </submittedName>
</protein>
<evidence type="ECO:0000313" key="1">
    <source>
        <dbReference type="EMBL" id="KAJ1371126.1"/>
    </source>
</evidence>
<comment type="caution">
    <text evidence="1">The sequence shown here is derived from an EMBL/GenBank/DDBJ whole genome shotgun (WGS) entry which is preliminary data.</text>
</comment>
<name>A0AAD5R7W1_PARTN</name>
<sequence>MENVQEKVRLTNTQERIDHCSDRKTLIASKSDLKTPPPKSVEITTGILARNKRKVATITYF</sequence>
<organism evidence="1 2">
    <name type="scientific">Parelaphostrongylus tenuis</name>
    <name type="common">Meningeal worm</name>
    <dbReference type="NCBI Taxonomy" id="148309"/>
    <lineage>
        <taxon>Eukaryota</taxon>
        <taxon>Metazoa</taxon>
        <taxon>Ecdysozoa</taxon>
        <taxon>Nematoda</taxon>
        <taxon>Chromadorea</taxon>
        <taxon>Rhabditida</taxon>
        <taxon>Rhabditina</taxon>
        <taxon>Rhabditomorpha</taxon>
        <taxon>Strongyloidea</taxon>
        <taxon>Metastrongylidae</taxon>
        <taxon>Parelaphostrongylus</taxon>
    </lineage>
</organism>
<gene>
    <name evidence="1" type="ORF">KIN20_033011</name>
</gene>
<accession>A0AAD5R7W1</accession>
<keyword evidence="2" id="KW-1185">Reference proteome</keyword>
<dbReference type="Proteomes" id="UP001196413">
    <property type="component" value="Unassembled WGS sequence"/>
</dbReference>
<reference evidence="1" key="1">
    <citation type="submission" date="2021-06" db="EMBL/GenBank/DDBJ databases">
        <title>Parelaphostrongylus tenuis whole genome reference sequence.</title>
        <authorList>
            <person name="Garwood T.J."/>
            <person name="Larsen P.A."/>
            <person name="Fountain-Jones N.M."/>
            <person name="Garbe J.R."/>
            <person name="Macchietto M.G."/>
            <person name="Kania S.A."/>
            <person name="Gerhold R.W."/>
            <person name="Richards J.E."/>
            <person name="Wolf T.M."/>
        </authorList>
    </citation>
    <scope>NUCLEOTIDE SEQUENCE</scope>
    <source>
        <strain evidence="1">MNPRO001-30</strain>
        <tissue evidence="1">Meninges</tissue>
    </source>
</reference>
<dbReference type="AlphaFoldDB" id="A0AAD5R7W1"/>
<dbReference type="EMBL" id="JAHQIW010006916">
    <property type="protein sequence ID" value="KAJ1371126.1"/>
    <property type="molecule type" value="Genomic_DNA"/>
</dbReference>